<dbReference type="AlphaFoldDB" id="A0A0A8YR41"/>
<name>A0A0A8YR41_ARUDO</name>
<sequence length="21" mass="2462">MKNTHELKFDSRSIFNSCNSC</sequence>
<reference evidence="1" key="1">
    <citation type="submission" date="2014-09" db="EMBL/GenBank/DDBJ databases">
        <authorList>
            <person name="Magalhaes I.L.F."/>
            <person name="Oliveira U."/>
            <person name="Santos F.R."/>
            <person name="Vidigal T.H.D.A."/>
            <person name="Brescovit A.D."/>
            <person name="Santos A.J."/>
        </authorList>
    </citation>
    <scope>NUCLEOTIDE SEQUENCE</scope>
    <source>
        <tissue evidence="1">Shoot tissue taken approximately 20 cm above the soil surface</tissue>
    </source>
</reference>
<dbReference type="EMBL" id="GBRH01270555">
    <property type="protein sequence ID" value="JAD27340.1"/>
    <property type="molecule type" value="Transcribed_RNA"/>
</dbReference>
<protein>
    <submittedName>
        <fullName evidence="1">Uncharacterized protein</fullName>
    </submittedName>
</protein>
<accession>A0A0A8YR41</accession>
<proteinExistence type="predicted"/>
<evidence type="ECO:0000313" key="1">
    <source>
        <dbReference type="EMBL" id="JAD27340.1"/>
    </source>
</evidence>
<reference evidence="1" key="2">
    <citation type="journal article" date="2015" name="Data Brief">
        <title>Shoot transcriptome of the giant reed, Arundo donax.</title>
        <authorList>
            <person name="Barrero R.A."/>
            <person name="Guerrero F.D."/>
            <person name="Moolhuijzen P."/>
            <person name="Goolsby J.A."/>
            <person name="Tidwell J."/>
            <person name="Bellgard S.E."/>
            <person name="Bellgard M.I."/>
        </authorList>
    </citation>
    <scope>NUCLEOTIDE SEQUENCE</scope>
    <source>
        <tissue evidence="1">Shoot tissue taken approximately 20 cm above the soil surface</tissue>
    </source>
</reference>
<organism evidence="1">
    <name type="scientific">Arundo donax</name>
    <name type="common">Giant reed</name>
    <name type="synonym">Donax arundinaceus</name>
    <dbReference type="NCBI Taxonomy" id="35708"/>
    <lineage>
        <taxon>Eukaryota</taxon>
        <taxon>Viridiplantae</taxon>
        <taxon>Streptophyta</taxon>
        <taxon>Embryophyta</taxon>
        <taxon>Tracheophyta</taxon>
        <taxon>Spermatophyta</taxon>
        <taxon>Magnoliopsida</taxon>
        <taxon>Liliopsida</taxon>
        <taxon>Poales</taxon>
        <taxon>Poaceae</taxon>
        <taxon>PACMAD clade</taxon>
        <taxon>Arundinoideae</taxon>
        <taxon>Arundineae</taxon>
        <taxon>Arundo</taxon>
    </lineage>
</organism>